<name>A0A1L8SXW2_9ENTE</name>
<sequence length="164" mass="19378">MNIFTLLLLFFTIVLYVFLLLTRKAIVIPVLQKKKMYPFYLFLTFLILWIGFSSWQDLNERVRTILAALIMLSFLLDKRGFTEDSLLLFSLDNRGIPFKEIERVVLYQEESGLIKLNYFRKDRRGPILTFNYPLTEMVVFLSTHLVEGTKLEILTKDDEPKDGR</sequence>
<dbReference type="EMBL" id="JXKM01000002">
    <property type="protein sequence ID" value="OJG36871.1"/>
    <property type="molecule type" value="Genomic_DNA"/>
</dbReference>
<dbReference type="Proteomes" id="UP000183700">
    <property type="component" value="Unassembled WGS sequence"/>
</dbReference>
<feature type="transmembrane region" description="Helical" evidence="1">
    <location>
        <begin position="6"/>
        <end position="25"/>
    </location>
</feature>
<accession>A0A1L8SXW2</accession>
<gene>
    <name evidence="2" type="ORF">RV00_GL001316</name>
</gene>
<evidence type="ECO:0000256" key="1">
    <source>
        <dbReference type="SAM" id="Phobius"/>
    </source>
</evidence>
<proteinExistence type="predicted"/>
<evidence type="ECO:0000313" key="3">
    <source>
        <dbReference type="Proteomes" id="UP000183700"/>
    </source>
</evidence>
<comment type="caution">
    <text evidence="2">The sequence shown here is derived from an EMBL/GenBank/DDBJ whole genome shotgun (WGS) entry which is preliminary data.</text>
</comment>
<keyword evidence="3" id="KW-1185">Reference proteome</keyword>
<evidence type="ECO:0008006" key="4">
    <source>
        <dbReference type="Google" id="ProtNLM"/>
    </source>
</evidence>
<evidence type="ECO:0000313" key="2">
    <source>
        <dbReference type="EMBL" id="OJG36871.1"/>
    </source>
</evidence>
<keyword evidence="1" id="KW-0812">Transmembrane</keyword>
<organism evidence="2 3">
    <name type="scientific">Enterococcus devriesei</name>
    <dbReference type="NCBI Taxonomy" id="319970"/>
    <lineage>
        <taxon>Bacteria</taxon>
        <taxon>Bacillati</taxon>
        <taxon>Bacillota</taxon>
        <taxon>Bacilli</taxon>
        <taxon>Lactobacillales</taxon>
        <taxon>Enterococcaceae</taxon>
        <taxon>Enterococcus</taxon>
    </lineage>
</organism>
<keyword evidence="1" id="KW-0472">Membrane</keyword>
<dbReference type="OrthoDB" id="2192873at2"/>
<dbReference type="AlphaFoldDB" id="A0A1L8SXW2"/>
<dbReference type="STRING" id="319970.RV00_GL001316"/>
<dbReference type="RefSeq" id="WP_071861288.1">
    <property type="nucleotide sequence ID" value="NZ_CAURXW010000032.1"/>
</dbReference>
<keyword evidence="1" id="KW-1133">Transmembrane helix</keyword>
<feature type="transmembrane region" description="Helical" evidence="1">
    <location>
        <begin position="37"/>
        <end position="55"/>
    </location>
</feature>
<protein>
    <recommendedName>
        <fullName evidence="4">DUF5673 domain-containing protein</fullName>
    </recommendedName>
</protein>
<reference evidence="2 3" key="1">
    <citation type="submission" date="2014-12" db="EMBL/GenBank/DDBJ databases">
        <title>Draft genome sequences of 29 type strains of Enterococci.</title>
        <authorList>
            <person name="Zhong Z."/>
            <person name="Sun Z."/>
            <person name="Liu W."/>
            <person name="Zhang W."/>
            <person name="Zhang H."/>
        </authorList>
    </citation>
    <scope>NUCLEOTIDE SEQUENCE [LARGE SCALE GENOMIC DNA]</scope>
    <source>
        <strain evidence="2 3">DSM 22802</strain>
    </source>
</reference>